<dbReference type="EMBL" id="AEDD01000008">
    <property type="protein sequence ID" value="EFM10205.1"/>
    <property type="molecule type" value="Genomic_DNA"/>
</dbReference>
<sequence length="340" mass="36772">MSKIRVAVIGCGAIATRRHVPEYMINPNVKLVAFVDPVLERAEELASKFNALAFSDYETMLKEVEVDAVSVCTPNILHAPIAIAAANAGAHVLVEKPMATNEADALAMIAAAKTNGVKLMVGQSQRLMPPHVKAKEILDSGRLGKVISFRTSFGHPGPESWSVDGKDSWFFRKDEAIMGAMGDLGVHKSDLMRWLLNDEVADVAAFVGTLDKEGTTVDDNATCLIRMKSGAIGTLVASWTYYRGEDNSTVLWCENGVLKVGTDPDRPVILELRDGTNEDIEAGGISTNKRQLPSFVIDEFVKCIVNDEEPSISGEEGLRSLNVILAAFESQKTGKIIAVN</sequence>
<protein>
    <submittedName>
        <fullName evidence="3">Oxidoreductase domain protein</fullName>
    </submittedName>
</protein>
<dbReference type="SUPFAM" id="SSF55347">
    <property type="entry name" value="Glyceraldehyde-3-phosphate dehydrogenase-like, C-terminal domain"/>
    <property type="match status" value="1"/>
</dbReference>
<dbReference type="PANTHER" id="PTHR43377:SF1">
    <property type="entry name" value="BILIVERDIN REDUCTASE A"/>
    <property type="match status" value="1"/>
</dbReference>
<evidence type="ECO:0000259" key="2">
    <source>
        <dbReference type="Pfam" id="PF22725"/>
    </source>
</evidence>
<name>E0IBX5_9BACL</name>
<keyword evidence="4" id="KW-1185">Reference proteome</keyword>
<dbReference type="SUPFAM" id="SSF51735">
    <property type="entry name" value="NAD(P)-binding Rossmann-fold domains"/>
    <property type="match status" value="1"/>
</dbReference>
<organism evidence="3 4">
    <name type="scientific">Paenibacillus curdlanolyticus YK9</name>
    <dbReference type="NCBI Taxonomy" id="717606"/>
    <lineage>
        <taxon>Bacteria</taxon>
        <taxon>Bacillati</taxon>
        <taxon>Bacillota</taxon>
        <taxon>Bacilli</taxon>
        <taxon>Bacillales</taxon>
        <taxon>Paenibacillaceae</taxon>
        <taxon>Paenibacillus</taxon>
    </lineage>
</organism>
<dbReference type="InterPro" id="IPR055170">
    <property type="entry name" value="GFO_IDH_MocA-like_dom"/>
</dbReference>
<dbReference type="Gene3D" id="3.40.50.720">
    <property type="entry name" value="NAD(P)-binding Rossmann-like Domain"/>
    <property type="match status" value="1"/>
</dbReference>
<feature type="domain" description="GFO/IDH/MocA-like oxidoreductase" evidence="2">
    <location>
        <begin position="132"/>
        <end position="258"/>
    </location>
</feature>
<proteinExistence type="predicted"/>
<dbReference type="Gene3D" id="3.30.360.10">
    <property type="entry name" value="Dihydrodipicolinate Reductase, domain 2"/>
    <property type="match status" value="1"/>
</dbReference>
<dbReference type="Pfam" id="PF22725">
    <property type="entry name" value="GFO_IDH_MocA_C3"/>
    <property type="match status" value="1"/>
</dbReference>
<dbReference type="STRING" id="717606.PaecuDRAFT_3164"/>
<dbReference type="eggNOG" id="COG0673">
    <property type="taxonomic scope" value="Bacteria"/>
</dbReference>
<dbReference type="PANTHER" id="PTHR43377">
    <property type="entry name" value="BILIVERDIN REDUCTASE A"/>
    <property type="match status" value="1"/>
</dbReference>
<evidence type="ECO:0000313" key="4">
    <source>
        <dbReference type="Proteomes" id="UP000005387"/>
    </source>
</evidence>
<feature type="domain" description="Gfo/Idh/MocA-like oxidoreductase N-terminal" evidence="1">
    <location>
        <begin position="4"/>
        <end position="122"/>
    </location>
</feature>
<dbReference type="InterPro" id="IPR000683">
    <property type="entry name" value="Gfo/Idh/MocA-like_OxRdtase_N"/>
</dbReference>
<dbReference type="OrthoDB" id="9815825at2"/>
<dbReference type="Pfam" id="PF01408">
    <property type="entry name" value="GFO_IDH_MocA"/>
    <property type="match status" value="1"/>
</dbReference>
<dbReference type="AlphaFoldDB" id="E0IBX5"/>
<gene>
    <name evidence="3" type="ORF">PaecuDRAFT_3164</name>
</gene>
<evidence type="ECO:0000259" key="1">
    <source>
        <dbReference type="Pfam" id="PF01408"/>
    </source>
</evidence>
<dbReference type="InterPro" id="IPR036291">
    <property type="entry name" value="NAD(P)-bd_dom_sf"/>
</dbReference>
<dbReference type="InterPro" id="IPR051450">
    <property type="entry name" value="Gfo/Idh/MocA_Oxidoreductases"/>
</dbReference>
<dbReference type="RefSeq" id="WP_006039152.1">
    <property type="nucleotide sequence ID" value="NZ_AEDD01000008.1"/>
</dbReference>
<evidence type="ECO:0000313" key="3">
    <source>
        <dbReference type="EMBL" id="EFM10205.1"/>
    </source>
</evidence>
<reference evidence="3 4" key="1">
    <citation type="submission" date="2010-07" db="EMBL/GenBank/DDBJ databases">
        <title>The draft genome of Paenibacillus curdlanolyticus YK9.</title>
        <authorList>
            <consortium name="US DOE Joint Genome Institute (JGI-PGF)"/>
            <person name="Lucas S."/>
            <person name="Copeland A."/>
            <person name="Lapidus A."/>
            <person name="Cheng J.-F."/>
            <person name="Bruce D."/>
            <person name="Goodwin L."/>
            <person name="Pitluck S."/>
            <person name="Land M.L."/>
            <person name="Hauser L."/>
            <person name="Chang Y.-J."/>
            <person name="Jeffries C."/>
            <person name="Anderson I.J."/>
            <person name="Johnson E."/>
            <person name="Loganathan U."/>
            <person name="Mulhopadhyay B."/>
            <person name="Kyrpides N."/>
            <person name="Woyke T.J."/>
        </authorList>
    </citation>
    <scope>NUCLEOTIDE SEQUENCE [LARGE SCALE GENOMIC DNA]</scope>
    <source>
        <strain evidence="3 4">YK9</strain>
    </source>
</reference>
<accession>E0IBX5</accession>
<dbReference type="Proteomes" id="UP000005387">
    <property type="component" value="Unassembled WGS sequence"/>
</dbReference>
<dbReference type="GO" id="GO:0000166">
    <property type="term" value="F:nucleotide binding"/>
    <property type="evidence" value="ECO:0007669"/>
    <property type="project" value="InterPro"/>
</dbReference>